<accession>A0AAV9HXQ7</accession>
<feature type="region of interest" description="Disordered" evidence="1">
    <location>
        <begin position="188"/>
        <end position="234"/>
    </location>
</feature>
<evidence type="ECO:0000313" key="2">
    <source>
        <dbReference type="EMBL" id="KAK4464287.1"/>
    </source>
</evidence>
<keyword evidence="3" id="KW-1185">Reference proteome</keyword>
<reference evidence="2" key="1">
    <citation type="journal article" date="2023" name="Mol. Phylogenet. Evol.">
        <title>Genome-scale phylogeny and comparative genomics of the fungal order Sordariales.</title>
        <authorList>
            <person name="Hensen N."/>
            <person name="Bonometti L."/>
            <person name="Westerberg I."/>
            <person name="Brannstrom I.O."/>
            <person name="Guillou S."/>
            <person name="Cros-Aarteil S."/>
            <person name="Calhoun S."/>
            <person name="Haridas S."/>
            <person name="Kuo A."/>
            <person name="Mondo S."/>
            <person name="Pangilinan J."/>
            <person name="Riley R."/>
            <person name="LaButti K."/>
            <person name="Andreopoulos B."/>
            <person name="Lipzen A."/>
            <person name="Chen C."/>
            <person name="Yan M."/>
            <person name="Daum C."/>
            <person name="Ng V."/>
            <person name="Clum A."/>
            <person name="Steindorff A."/>
            <person name="Ohm R.A."/>
            <person name="Martin F."/>
            <person name="Silar P."/>
            <person name="Natvig D.O."/>
            <person name="Lalanne C."/>
            <person name="Gautier V."/>
            <person name="Ament-Velasquez S.L."/>
            <person name="Kruys A."/>
            <person name="Hutchinson M.I."/>
            <person name="Powell A.J."/>
            <person name="Barry K."/>
            <person name="Miller A.N."/>
            <person name="Grigoriev I.V."/>
            <person name="Debuchy R."/>
            <person name="Gladieux P."/>
            <person name="Hiltunen Thoren M."/>
            <person name="Johannesson H."/>
        </authorList>
    </citation>
    <scope>NUCLEOTIDE SEQUENCE</scope>
    <source>
        <strain evidence="2">PSN324</strain>
    </source>
</reference>
<feature type="compositionally biased region" description="Polar residues" evidence="1">
    <location>
        <begin position="224"/>
        <end position="234"/>
    </location>
</feature>
<reference evidence="2" key="2">
    <citation type="submission" date="2023-06" db="EMBL/GenBank/DDBJ databases">
        <authorList>
            <consortium name="Lawrence Berkeley National Laboratory"/>
            <person name="Mondo S.J."/>
            <person name="Hensen N."/>
            <person name="Bonometti L."/>
            <person name="Westerberg I."/>
            <person name="Brannstrom I.O."/>
            <person name="Guillou S."/>
            <person name="Cros-Aarteil S."/>
            <person name="Calhoun S."/>
            <person name="Haridas S."/>
            <person name="Kuo A."/>
            <person name="Pangilinan J."/>
            <person name="Riley R."/>
            <person name="Labutti K."/>
            <person name="Andreopoulos B."/>
            <person name="Lipzen A."/>
            <person name="Chen C."/>
            <person name="Yanf M."/>
            <person name="Daum C."/>
            <person name="Ng V."/>
            <person name="Clum A."/>
            <person name="Steindorff A."/>
            <person name="Ohm R."/>
            <person name="Martin F."/>
            <person name="Silar P."/>
            <person name="Natvig D."/>
            <person name="Lalanne C."/>
            <person name="Gautier V."/>
            <person name="Ament-Velasquez S.L."/>
            <person name="Kruys A."/>
            <person name="Hutchinson M.I."/>
            <person name="Powell A.J."/>
            <person name="Barry K."/>
            <person name="Miller A.N."/>
            <person name="Grigoriev I.V."/>
            <person name="Debuchy R."/>
            <person name="Gladieux P."/>
            <person name="Thoren M.H."/>
            <person name="Johannesson H."/>
        </authorList>
    </citation>
    <scope>NUCLEOTIDE SEQUENCE</scope>
    <source>
        <strain evidence="2">PSN324</strain>
    </source>
</reference>
<feature type="compositionally biased region" description="Polar residues" evidence="1">
    <location>
        <begin position="90"/>
        <end position="111"/>
    </location>
</feature>
<evidence type="ECO:0000256" key="1">
    <source>
        <dbReference type="SAM" id="MobiDB-lite"/>
    </source>
</evidence>
<feature type="compositionally biased region" description="Polar residues" evidence="1">
    <location>
        <begin position="189"/>
        <end position="217"/>
    </location>
</feature>
<feature type="region of interest" description="Disordered" evidence="1">
    <location>
        <begin position="71"/>
        <end position="111"/>
    </location>
</feature>
<name>A0AAV9HXQ7_9PEZI</name>
<dbReference type="Proteomes" id="UP001321749">
    <property type="component" value="Unassembled WGS sequence"/>
</dbReference>
<comment type="caution">
    <text evidence="2">The sequence shown here is derived from an EMBL/GenBank/DDBJ whole genome shotgun (WGS) entry which is preliminary data.</text>
</comment>
<dbReference type="EMBL" id="MU864950">
    <property type="protein sequence ID" value="KAK4464287.1"/>
    <property type="molecule type" value="Genomic_DNA"/>
</dbReference>
<organism evidence="2 3">
    <name type="scientific">Cladorrhinum samala</name>
    <dbReference type="NCBI Taxonomy" id="585594"/>
    <lineage>
        <taxon>Eukaryota</taxon>
        <taxon>Fungi</taxon>
        <taxon>Dikarya</taxon>
        <taxon>Ascomycota</taxon>
        <taxon>Pezizomycotina</taxon>
        <taxon>Sordariomycetes</taxon>
        <taxon>Sordariomycetidae</taxon>
        <taxon>Sordariales</taxon>
        <taxon>Podosporaceae</taxon>
        <taxon>Cladorrhinum</taxon>
    </lineage>
</organism>
<sequence>MSKSDLFDTPTLHPPRWNSSSWQTLDICSKLISVVQELRLQDVQDLRHPHHDGADDLGAANKLPRAVAIAQPPPPAPGPLHNGSLGYPQRYSQAPSRAANQFSATPQVPLHSGSQIPSHNSVGTPHALNHVHSQIFRGAPPQALPQVLTQPPIYSQGFNRNPAFNQVSSQNQAPPYIASRVPSHAFSGASPQTFNHNRQQGQVPLDNGNQFPSQASSGAPARTINETPLPTQAPSYAASQVSSQAINEAAEQTSNQVPRDAVDQRVQSPRACGVGPTASQDGVRELLQMHEDRSPETLWLAAPTHNGHPVWGAYHQRRVGGVDLMPGNKWCVCWVFDDDECLTMGLMGLHLSPEQRCSRQHSKDSYYYACHNCRRFSANMLVNCNDGRMMRHRVLRGTEGRRL</sequence>
<proteinExistence type="predicted"/>
<protein>
    <submittedName>
        <fullName evidence="2">Uncharacterized protein</fullName>
    </submittedName>
</protein>
<dbReference type="AlphaFoldDB" id="A0AAV9HXQ7"/>
<evidence type="ECO:0000313" key="3">
    <source>
        <dbReference type="Proteomes" id="UP001321749"/>
    </source>
</evidence>
<gene>
    <name evidence="2" type="ORF">QBC42DRAFT_295271</name>
</gene>